<reference evidence="7" key="1">
    <citation type="submission" date="2022-10" db="EMBL/GenBank/DDBJ databases">
        <title>The WGS of Solirubrobacter phytolaccae KCTC 29190.</title>
        <authorList>
            <person name="Jiang Z."/>
        </authorList>
    </citation>
    <scope>NUCLEOTIDE SEQUENCE</scope>
    <source>
        <strain evidence="7">KCTC 29190</strain>
    </source>
</reference>
<dbReference type="GO" id="GO:0140359">
    <property type="term" value="F:ABC-type transporter activity"/>
    <property type="evidence" value="ECO:0007669"/>
    <property type="project" value="InterPro"/>
</dbReference>
<feature type="transmembrane region" description="Helical" evidence="5">
    <location>
        <begin position="240"/>
        <end position="262"/>
    </location>
</feature>
<dbReference type="AlphaFoldDB" id="A0A9X3N7U6"/>
<evidence type="ECO:0000256" key="4">
    <source>
        <dbReference type="ARBA" id="ARBA00023136"/>
    </source>
</evidence>
<protein>
    <recommendedName>
        <fullName evidence="5">Transport permease protein</fullName>
    </recommendedName>
</protein>
<feature type="transmembrane region" description="Helical" evidence="5">
    <location>
        <begin position="185"/>
        <end position="207"/>
    </location>
</feature>
<dbReference type="PRINTS" id="PR00164">
    <property type="entry name" value="ABC2TRNSPORT"/>
</dbReference>
<comment type="subcellular location">
    <subcellularLocation>
        <location evidence="5">Cell membrane</location>
        <topology evidence="5">Multi-pass membrane protein</topology>
    </subcellularLocation>
    <subcellularLocation>
        <location evidence="1">Membrane</location>
        <topology evidence="1">Multi-pass membrane protein</topology>
    </subcellularLocation>
</comment>
<dbReference type="PANTHER" id="PTHR43229:SF2">
    <property type="entry name" value="NODULATION PROTEIN J"/>
    <property type="match status" value="1"/>
</dbReference>
<keyword evidence="2 5" id="KW-0812">Transmembrane</keyword>
<dbReference type="PROSITE" id="PS51012">
    <property type="entry name" value="ABC_TM2"/>
    <property type="match status" value="1"/>
</dbReference>
<accession>A0A9X3N7U6</accession>
<sequence>MSALVAEMAKLPAFVRRDWKIALSYRAVFVGDIVGLAMQILVFFFVAKLVDPGKLPTYGGTVPTYLAFVVIGLVINLTAGVLLYQVSAALRQEQLTGTFEALLATPTAGATLQLGSIAYTLIFVPIRAAVLLTAIAIGFGLDLQLSGILPAFVLLVAFLPFTWGLGLVAAAAVVTFRRGSNVTGVAVTLLGLISGAVFPIALLPGALQTMAEWNPFAIAIDGIREALIGGTGWSAAGSDLLHLLPLSMAGLALGVLCFRWAIARERRRGTLGQY</sequence>
<dbReference type="InterPro" id="IPR047817">
    <property type="entry name" value="ABC2_TM_bact-type"/>
</dbReference>
<feature type="transmembrane region" description="Helical" evidence="5">
    <location>
        <begin position="117"/>
        <end position="141"/>
    </location>
</feature>
<dbReference type="PIRSF" id="PIRSF006648">
    <property type="entry name" value="DrrB"/>
    <property type="match status" value="1"/>
</dbReference>
<feature type="transmembrane region" description="Helical" evidence="5">
    <location>
        <begin position="147"/>
        <end position="173"/>
    </location>
</feature>
<keyword evidence="8" id="KW-1185">Reference proteome</keyword>
<keyword evidence="5" id="KW-0813">Transport</keyword>
<comment type="caution">
    <text evidence="7">The sequence shown here is derived from an EMBL/GenBank/DDBJ whole genome shotgun (WGS) entry which is preliminary data.</text>
</comment>
<feature type="transmembrane region" description="Helical" evidence="5">
    <location>
        <begin position="65"/>
        <end position="84"/>
    </location>
</feature>
<evidence type="ECO:0000313" key="7">
    <source>
        <dbReference type="EMBL" id="MDA0179872.1"/>
    </source>
</evidence>
<evidence type="ECO:0000256" key="2">
    <source>
        <dbReference type="ARBA" id="ARBA00022692"/>
    </source>
</evidence>
<comment type="similarity">
    <text evidence="5">Belongs to the ABC-2 integral membrane protein family.</text>
</comment>
<dbReference type="InterPro" id="IPR000412">
    <property type="entry name" value="ABC_2_transport"/>
</dbReference>
<dbReference type="InterPro" id="IPR051784">
    <property type="entry name" value="Nod_factor_ABC_transporter"/>
</dbReference>
<evidence type="ECO:0000313" key="8">
    <source>
        <dbReference type="Proteomes" id="UP001147653"/>
    </source>
</evidence>
<feature type="transmembrane region" description="Helical" evidence="5">
    <location>
        <begin position="21"/>
        <end position="45"/>
    </location>
</feature>
<dbReference type="GO" id="GO:0043190">
    <property type="term" value="C:ATP-binding cassette (ABC) transporter complex"/>
    <property type="evidence" value="ECO:0007669"/>
    <property type="project" value="InterPro"/>
</dbReference>
<dbReference type="InterPro" id="IPR013525">
    <property type="entry name" value="ABC2_TM"/>
</dbReference>
<dbReference type="Proteomes" id="UP001147653">
    <property type="component" value="Unassembled WGS sequence"/>
</dbReference>
<dbReference type="RefSeq" id="WP_270024181.1">
    <property type="nucleotide sequence ID" value="NZ_JAPDDP010000008.1"/>
</dbReference>
<keyword evidence="4 5" id="KW-0472">Membrane</keyword>
<evidence type="ECO:0000259" key="6">
    <source>
        <dbReference type="PROSITE" id="PS51012"/>
    </source>
</evidence>
<evidence type="ECO:0000256" key="1">
    <source>
        <dbReference type="ARBA" id="ARBA00004141"/>
    </source>
</evidence>
<evidence type="ECO:0000256" key="3">
    <source>
        <dbReference type="ARBA" id="ARBA00022989"/>
    </source>
</evidence>
<proteinExistence type="inferred from homology"/>
<keyword evidence="5" id="KW-1003">Cell membrane</keyword>
<gene>
    <name evidence="7" type="ORF">OJ997_06165</name>
</gene>
<feature type="domain" description="ABC transmembrane type-2" evidence="6">
    <location>
        <begin position="27"/>
        <end position="261"/>
    </location>
</feature>
<keyword evidence="3 5" id="KW-1133">Transmembrane helix</keyword>
<evidence type="ECO:0000256" key="5">
    <source>
        <dbReference type="RuleBase" id="RU361157"/>
    </source>
</evidence>
<dbReference type="Pfam" id="PF01061">
    <property type="entry name" value="ABC2_membrane"/>
    <property type="match status" value="1"/>
</dbReference>
<dbReference type="EMBL" id="JAPDDP010000008">
    <property type="protein sequence ID" value="MDA0179872.1"/>
    <property type="molecule type" value="Genomic_DNA"/>
</dbReference>
<organism evidence="7 8">
    <name type="scientific">Solirubrobacter phytolaccae</name>
    <dbReference type="NCBI Taxonomy" id="1404360"/>
    <lineage>
        <taxon>Bacteria</taxon>
        <taxon>Bacillati</taxon>
        <taxon>Actinomycetota</taxon>
        <taxon>Thermoleophilia</taxon>
        <taxon>Solirubrobacterales</taxon>
        <taxon>Solirubrobacteraceae</taxon>
        <taxon>Solirubrobacter</taxon>
    </lineage>
</organism>
<name>A0A9X3N7U6_9ACTN</name>
<dbReference type="PANTHER" id="PTHR43229">
    <property type="entry name" value="NODULATION PROTEIN J"/>
    <property type="match status" value="1"/>
</dbReference>